<organism evidence="1 2">
    <name type="scientific">Mucilaginibacter hurinus</name>
    <dbReference type="NCBI Taxonomy" id="2201324"/>
    <lineage>
        <taxon>Bacteria</taxon>
        <taxon>Pseudomonadati</taxon>
        <taxon>Bacteroidota</taxon>
        <taxon>Sphingobacteriia</taxon>
        <taxon>Sphingobacteriales</taxon>
        <taxon>Sphingobacteriaceae</taxon>
        <taxon>Mucilaginibacter</taxon>
    </lineage>
</organism>
<accession>A0A367GVK9</accession>
<evidence type="ECO:0000313" key="1">
    <source>
        <dbReference type="EMBL" id="RCH56876.1"/>
    </source>
</evidence>
<dbReference type="OrthoDB" id="761153at2"/>
<sequence>MKKKLGQDTDQFAPLLAQIAALLDEAGDVPDPALLLFQRNARASLFQLEALARIYSSTGPKKKRFGKLKKKFKQLEDLLGQIDYFDALGKQFSGNTNIPEDTQAYFNVNKEKCARKLNKLLRNNGWLDGSQIEKINDRLDKVIWKSKAEQHARLLSFYRTEIQRIKEFAAGEKVSFSDIESGIHEFRRKLRWLSIYAQALYGCTKLVAIEQEKKLLKSYITDDVANSPYNKLPVAESERFHPLALSKYNFYALSWMIERLGILKDEGLAVLALSKAIKKTEKIKDDAEVILRADQYLGGQAVSIEKVLDEANKIKDQFFKDAVLDKLVV</sequence>
<gene>
    <name evidence="1" type="ORF">DJ568_03200</name>
</gene>
<evidence type="ECO:0000313" key="2">
    <source>
        <dbReference type="Proteomes" id="UP000253209"/>
    </source>
</evidence>
<protein>
    <recommendedName>
        <fullName evidence="3">CHAD domain-containing protein</fullName>
    </recommendedName>
</protein>
<dbReference type="EMBL" id="QGDC01000001">
    <property type="protein sequence ID" value="RCH56876.1"/>
    <property type="molecule type" value="Genomic_DNA"/>
</dbReference>
<dbReference type="RefSeq" id="WP_114003773.1">
    <property type="nucleotide sequence ID" value="NZ_QGDC01000001.1"/>
</dbReference>
<reference evidence="1 2" key="1">
    <citation type="submission" date="2018-05" db="EMBL/GenBank/DDBJ databases">
        <title>Mucilaginibacter hurinus sp. nov., isolated from briquette warehouse soil.</title>
        <authorList>
            <person name="Choi L."/>
        </authorList>
    </citation>
    <scope>NUCLEOTIDE SEQUENCE [LARGE SCALE GENOMIC DNA]</scope>
    <source>
        <strain evidence="1 2">ZR32</strain>
    </source>
</reference>
<dbReference type="Proteomes" id="UP000253209">
    <property type="component" value="Unassembled WGS sequence"/>
</dbReference>
<dbReference type="AlphaFoldDB" id="A0A367GVK9"/>
<proteinExistence type="predicted"/>
<evidence type="ECO:0008006" key="3">
    <source>
        <dbReference type="Google" id="ProtNLM"/>
    </source>
</evidence>
<comment type="caution">
    <text evidence="1">The sequence shown here is derived from an EMBL/GenBank/DDBJ whole genome shotgun (WGS) entry which is preliminary data.</text>
</comment>
<keyword evidence="2" id="KW-1185">Reference proteome</keyword>
<name>A0A367GVK9_9SPHI</name>